<keyword evidence="2" id="KW-1185">Reference proteome</keyword>
<dbReference type="Gene3D" id="3.30.470.20">
    <property type="entry name" value="ATP-grasp fold, B domain"/>
    <property type="match status" value="1"/>
</dbReference>
<evidence type="ECO:0000313" key="1">
    <source>
        <dbReference type="EMBL" id="GAA0328413.1"/>
    </source>
</evidence>
<proteinExistence type="predicted"/>
<dbReference type="EMBL" id="BAAADJ010000019">
    <property type="protein sequence ID" value="GAA0328413.1"/>
    <property type="molecule type" value="Genomic_DNA"/>
</dbReference>
<reference evidence="1 2" key="1">
    <citation type="journal article" date="2019" name="Int. J. Syst. Evol. Microbiol.">
        <title>The Global Catalogue of Microorganisms (GCM) 10K type strain sequencing project: providing services to taxonomists for standard genome sequencing and annotation.</title>
        <authorList>
            <consortium name="The Broad Institute Genomics Platform"/>
            <consortium name="The Broad Institute Genome Sequencing Center for Infectious Disease"/>
            <person name="Wu L."/>
            <person name="Ma J."/>
        </authorList>
    </citation>
    <scope>NUCLEOTIDE SEQUENCE [LARGE SCALE GENOMIC DNA]</scope>
    <source>
        <strain evidence="1 2">JCM 9731</strain>
    </source>
</reference>
<sequence length="366" mass="42384">MSHEKEVLEGKLLKRLGIENVTVWVGVLAWRGRSGKIVGNKKLFAELQEALLPCGGISYIMTPHQSIENDWLKGYLYIPSEDSWIFAEFPIPDVIYNRVPFYHNEKEQCFIQFRESAKQKGIPFFNSHFLDKWSTYKLLSARTSIQNFLPETLEVTNEEACLQFLKTHICIYAKPKLKSKGFGVMRIRLKHDGKIYCETTSTTILFANFERFWERFHTTFEKNQYILQQAIEPKTYKGRRFDLRVLGQYNGTTYEVTGIGVRQSFHQEITTHVPRGGRIIPLSAVEHLVPAKSIEQLVIDIGEELNKDSGLFYEFSIDMGLDEEHTPYIFEVNAKPMTFDEKEIESTRMELLSKLCLTLSKQGPTT</sequence>
<gene>
    <name evidence="1" type="ORF">GCM10008967_18640</name>
</gene>
<evidence type="ECO:0000313" key="2">
    <source>
        <dbReference type="Proteomes" id="UP001500782"/>
    </source>
</evidence>
<dbReference type="InterPro" id="IPR026838">
    <property type="entry name" value="YheC/D"/>
</dbReference>
<evidence type="ECO:0008006" key="3">
    <source>
        <dbReference type="Google" id="ProtNLM"/>
    </source>
</evidence>
<accession>A0ABN0W922</accession>
<dbReference type="SUPFAM" id="SSF56059">
    <property type="entry name" value="Glutathione synthetase ATP-binding domain-like"/>
    <property type="match status" value="1"/>
</dbReference>
<dbReference type="Pfam" id="PF14398">
    <property type="entry name" value="ATPgrasp_YheCD"/>
    <property type="match status" value="1"/>
</dbReference>
<name>A0ABN0W922_9BACI</name>
<comment type="caution">
    <text evidence="1">The sequence shown here is derived from an EMBL/GenBank/DDBJ whole genome shotgun (WGS) entry which is preliminary data.</text>
</comment>
<protein>
    <recommendedName>
        <fullName evidence="3">ATP-grasp domain-containing protein</fullName>
    </recommendedName>
</protein>
<dbReference type="Proteomes" id="UP001500782">
    <property type="component" value="Unassembled WGS sequence"/>
</dbReference>
<dbReference type="RefSeq" id="WP_343798455.1">
    <property type="nucleotide sequence ID" value="NZ_BAAADJ010000019.1"/>
</dbReference>
<organism evidence="1 2">
    <name type="scientific">Bacillus carboniphilus</name>
    <dbReference type="NCBI Taxonomy" id="86663"/>
    <lineage>
        <taxon>Bacteria</taxon>
        <taxon>Bacillati</taxon>
        <taxon>Bacillota</taxon>
        <taxon>Bacilli</taxon>
        <taxon>Bacillales</taxon>
        <taxon>Bacillaceae</taxon>
        <taxon>Bacillus</taxon>
    </lineage>
</organism>